<feature type="domain" description="Cysteine-rich transmembrane" evidence="5">
    <location>
        <begin position="71"/>
        <end position="106"/>
    </location>
</feature>
<comment type="subcellular location">
    <subcellularLocation>
        <location evidence="1">Membrane</location>
    </subcellularLocation>
</comment>
<name>A0AAD6XPG9_9AGAR</name>
<comment type="caution">
    <text evidence="6">The sequence shown here is derived from an EMBL/GenBank/DDBJ whole genome shotgun (WGS) entry which is preliminary data.</text>
</comment>
<evidence type="ECO:0000259" key="5">
    <source>
        <dbReference type="Pfam" id="PF12734"/>
    </source>
</evidence>
<sequence>MAANDYYKDQPQQQQGYYPPQGGPQQAQGGYYPQQPPNSYQQGGYQGAPYQGPPQGYPQQGYQPNPPPQTIYVQQPAQQSSGPGAGTGCMACLAGCCLCCCAEEICECLF</sequence>
<feature type="region of interest" description="Disordered" evidence="4">
    <location>
        <begin position="1"/>
        <end position="85"/>
    </location>
</feature>
<dbReference type="Pfam" id="PF12734">
    <property type="entry name" value="CYSTM"/>
    <property type="match status" value="1"/>
</dbReference>
<evidence type="ECO:0000256" key="2">
    <source>
        <dbReference type="ARBA" id="ARBA00009444"/>
    </source>
</evidence>
<proteinExistence type="inferred from homology"/>
<accession>A0AAD6XPG9</accession>
<evidence type="ECO:0000313" key="7">
    <source>
        <dbReference type="Proteomes" id="UP001222325"/>
    </source>
</evidence>
<dbReference type="Proteomes" id="UP001222325">
    <property type="component" value="Unassembled WGS sequence"/>
</dbReference>
<feature type="compositionally biased region" description="Polar residues" evidence="4">
    <location>
        <begin position="71"/>
        <end position="82"/>
    </location>
</feature>
<dbReference type="EMBL" id="JARJCN010000023">
    <property type="protein sequence ID" value="KAJ7089663.1"/>
    <property type="molecule type" value="Genomic_DNA"/>
</dbReference>
<organism evidence="6 7">
    <name type="scientific">Mycena belliarum</name>
    <dbReference type="NCBI Taxonomy" id="1033014"/>
    <lineage>
        <taxon>Eukaryota</taxon>
        <taxon>Fungi</taxon>
        <taxon>Dikarya</taxon>
        <taxon>Basidiomycota</taxon>
        <taxon>Agaricomycotina</taxon>
        <taxon>Agaricomycetes</taxon>
        <taxon>Agaricomycetidae</taxon>
        <taxon>Agaricales</taxon>
        <taxon>Marasmiineae</taxon>
        <taxon>Mycenaceae</taxon>
        <taxon>Mycena</taxon>
    </lineage>
</organism>
<dbReference type="GO" id="GO:0016020">
    <property type="term" value="C:membrane"/>
    <property type="evidence" value="ECO:0007669"/>
    <property type="project" value="UniProtKB-SubCell"/>
</dbReference>
<comment type="similarity">
    <text evidence="2">Belongs to the CYSTM1 family.</text>
</comment>
<evidence type="ECO:0000256" key="4">
    <source>
        <dbReference type="SAM" id="MobiDB-lite"/>
    </source>
</evidence>
<evidence type="ECO:0000256" key="1">
    <source>
        <dbReference type="ARBA" id="ARBA00004370"/>
    </source>
</evidence>
<evidence type="ECO:0000256" key="3">
    <source>
        <dbReference type="ARBA" id="ARBA00023136"/>
    </source>
</evidence>
<feature type="compositionally biased region" description="Low complexity" evidence="4">
    <location>
        <begin position="10"/>
        <end position="50"/>
    </location>
</feature>
<dbReference type="InterPro" id="IPR028144">
    <property type="entry name" value="CYSTM_dom"/>
</dbReference>
<keyword evidence="7" id="KW-1185">Reference proteome</keyword>
<gene>
    <name evidence="6" type="ORF">B0H15DRAFT_838683</name>
</gene>
<keyword evidence="3" id="KW-0472">Membrane</keyword>
<protein>
    <recommendedName>
        <fullName evidence="5">Cysteine-rich transmembrane domain-containing protein</fullName>
    </recommendedName>
</protein>
<dbReference type="AlphaFoldDB" id="A0AAD6XPG9"/>
<reference evidence="6" key="1">
    <citation type="submission" date="2023-03" db="EMBL/GenBank/DDBJ databases">
        <title>Massive genome expansion in bonnet fungi (Mycena s.s.) driven by repeated elements and novel gene families across ecological guilds.</title>
        <authorList>
            <consortium name="Lawrence Berkeley National Laboratory"/>
            <person name="Harder C.B."/>
            <person name="Miyauchi S."/>
            <person name="Viragh M."/>
            <person name="Kuo A."/>
            <person name="Thoen E."/>
            <person name="Andreopoulos B."/>
            <person name="Lu D."/>
            <person name="Skrede I."/>
            <person name="Drula E."/>
            <person name="Henrissat B."/>
            <person name="Morin E."/>
            <person name="Kohler A."/>
            <person name="Barry K."/>
            <person name="LaButti K."/>
            <person name="Morin E."/>
            <person name="Salamov A."/>
            <person name="Lipzen A."/>
            <person name="Mereny Z."/>
            <person name="Hegedus B."/>
            <person name="Baldrian P."/>
            <person name="Stursova M."/>
            <person name="Weitz H."/>
            <person name="Taylor A."/>
            <person name="Grigoriev I.V."/>
            <person name="Nagy L.G."/>
            <person name="Martin F."/>
            <person name="Kauserud H."/>
        </authorList>
    </citation>
    <scope>NUCLEOTIDE SEQUENCE</scope>
    <source>
        <strain evidence="6">CBHHK173m</strain>
    </source>
</reference>
<evidence type="ECO:0000313" key="6">
    <source>
        <dbReference type="EMBL" id="KAJ7089663.1"/>
    </source>
</evidence>